<sequence>MDGQGQRIGDVVDTIPVGRFHWLVMATVGGVWAAMAMSILAVSFALPTFIEIWNLSGFTAGVLGSASLLGMLVGNTVGGWYADRAGRKRTLVASVVTFSVFTALTALAVGLYSAIGLRFVTGIGLGGGLVAGASYLAEQLPSQVRGRFVTYLEACFSVGSIAVVALAWGVFSVLTGPDGTVGGVAAWRVFFAAGILPLGLAVVAARSLPRSPYFLARQGRTDAATEALETMAVLNRVEPPSTSGPWRAADPDDTGYRRLFDPELVGTTVLLASLWVVVNLAFYGIFTWLPDTVANAGYADDLYRFLFVVTVFQLTGQLSAAYLIEVLGRKWTLGGFTILGGAGTLLFAAAIPGAGIDLGAARTEAFLFGLFVMGFAVLGAWAVLYAYTSEVFPTEVRSTGLGVTGSIGKVAAAAGPVFFGTLAQFGYLVALAPVAVSLFVAGVALLVWGVETKGRTLL</sequence>
<dbReference type="Proteomes" id="UP000198531">
    <property type="component" value="Unassembled WGS sequence"/>
</dbReference>
<dbReference type="PANTHER" id="PTHR23511:SF34">
    <property type="entry name" value="SYNAPTIC VESICLE GLYCOPROTEIN 2"/>
    <property type="match status" value="1"/>
</dbReference>
<feature type="transmembrane region" description="Helical" evidence="6">
    <location>
        <begin position="264"/>
        <end position="285"/>
    </location>
</feature>
<evidence type="ECO:0000313" key="9">
    <source>
        <dbReference type="Proteomes" id="UP000198531"/>
    </source>
</evidence>
<dbReference type="InterPro" id="IPR036259">
    <property type="entry name" value="MFS_trans_sf"/>
</dbReference>
<feature type="domain" description="Major facilitator superfamily (MFS) profile" evidence="7">
    <location>
        <begin position="22"/>
        <end position="453"/>
    </location>
</feature>
<dbReference type="Pfam" id="PF00083">
    <property type="entry name" value="Sugar_tr"/>
    <property type="match status" value="1"/>
</dbReference>
<feature type="transmembrane region" description="Helical" evidence="6">
    <location>
        <begin position="399"/>
        <end position="419"/>
    </location>
</feature>
<evidence type="ECO:0000256" key="1">
    <source>
        <dbReference type="ARBA" id="ARBA00004141"/>
    </source>
</evidence>
<feature type="transmembrane region" description="Helical" evidence="6">
    <location>
        <begin position="185"/>
        <end position="205"/>
    </location>
</feature>
<dbReference type="GO" id="GO:0016020">
    <property type="term" value="C:membrane"/>
    <property type="evidence" value="ECO:0007669"/>
    <property type="project" value="UniProtKB-SubCell"/>
</dbReference>
<feature type="transmembrane region" description="Helical" evidence="6">
    <location>
        <begin position="148"/>
        <end position="173"/>
    </location>
</feature>
<dbReference type="EMBL" id="FOYT01000001">
    <property type="protein sequence ID" value="SFR41423.1"/>
    <property type="molecule type" value="Genomic_DNA"/>
</dbReference>
<name>A0A1I6GGR9_9EURY</name>
<dbReference type="SUPFAM" id="SSF103473">
    <property type="entry name" value="MFS general substrate transporter"/>
    <property type="match status" value="1"/>
</dbReference>
<dbReference type="RefSeq" id="WP_089805385.1">
    <property type="nucleotide sequence ID" value="NZ_FOYT01000001.1"/>
</dbReference>
<feature type="transmembrane region" description="Helical" evidence="6">
    <location>
        <begin position="305"/>
        <end position="324"/>
    </location>
</feature>
<keyword evidence="2" id="KW-0813">Transport</keyword>
<evidence type="ECO:0000256" key="4">
    <source>
        <dbReference type="ARBA" id="ARBA00022989"/>
    </source>
</evidence>
<accession>A0A1I6GGR9</accession>
<protein>
    <submittedName>
        <fullName evidence="8">MFS transporter, putative metabolite:H+ symporter</fullName>
    </submittedName>
</protein>
<feature type="transmembrane region" description="Helical" evidence="6">
    <location>
        <begin position="52"/>
        <end position="78"/>
    </location>
</feature>
<feature type="transmembrane region" description="Helical" evidence="6">
    <location>
        <begin position="20"/>
        <end position="46"/>
    </location>
</feature>
<keyword evidence="4 6" id="KW-1133">Transmembrane helix</keyword>
<dbReference type="GO" id="GO:0022857">
    <property type="term" value="F:transmembrane transporter activity"/>
    <property type="evidence" value="ECO:0007669"/>
    <property type="project" value="InterPro"/>
</dbReference>
<dbReference type="PROSITE" id="PS50850">
    <property type="entry name" value="MFS"/>
    <property type="match status" value="1"/>
</dbReference>
<dbReference type="InterPro" id="IPR005829">
    <property type="entry name" value="Sugar_transporter_CS"/>
</dbReference>
<evidence type="ECO:0000256" key="3">
    <source>
        <dbReference type="ARBA" id="ARBA00022692"/>
    </source>
</evidence>
<dbReference type="PROSITE" id="PS00217">
    <property type="entry name" value="SUGAR_TRANSPORT_2"/>
    <property type="match status" value="1"/>
</dbReference>
<dbReference type="OrthoDB" id="117970at2157"/>
<dbReference type="STRING" id="553469.SAMN04487947_1138"/>
<organism evidence="8 9">
    <name type="scientific">Halogeometricum rufum</name>
    <dbReference type="NCBI Taxonomy" id="553469"/>
    <lineage>
        <taxon>Archaea</taxon>
        <taxon>Methanobacteriati</taxon>
        <taxon>Methanobacteriota</taxon>
        <taxon>Stenosarchaea group</taxon>
        <taxon>Halobacteria</taxon>
        <taxon>Halobacteriales</taxon>
        <taxon>Haloferacaceae</taxon>
        <taxon>Halogeometricum</taxon>
    </lineage>
</organism>
<dbReference type="CDD" id="cd17316">
    <property type="entry name" value="MFS_SV2_like"/>
    <property type="match status" value="1"/>
</dbReference>
<reference evidence="9" key="1">
    <citation type="submission" date="2016-10" db="EMBL/GenBank/DDBJ databases">
        <authorList>
            <person name="Varghese N."/>
            <person name="Submissions S."/>
        </authorList>
    </citation>
    <scope>NUCLEOTIDE SEQUENCE [LARGE SCALE GENOMIC DNA]</scope>
    <source>
        <strain evidence="9">CGMCC 1.7736</strain>
    </source>
</reference>
<feature type="transmembrane region" description="Helical" evidence="6">
    <location>
        <begin position="331"/>
        <end position="353"/>
    </location>
</feature>
<evidence type="ECO:0000313" key="8">
    <source>
        <dbReference type="EMBL" id="SFR41423.1"/>
    </source>
</evidence>
<dbReference type="Gene3D" id="1.20.1250.20">
    <property type="entry name" value="MFS general substrate transporter like domains"/>
    <property type="match status" value="1"/>
</dbReference>
<proteinExistence type="predicted"/>
<gene>
    <name evidence="8" type="ORF">SAMN04487947_1138</name>
</gene>
<comment type="subcellular location">
    <subcellularLocation>
        <location evidence="1">Membrane</location>
        <topology evidence="1">Multi-pass membrane protein</topology>
    </subcellularLocation>
</comment>
<feature type="transmembrane region" description="Helical" evidence="6">
    <location>
        <begin position="425"/>
        <end position="448"/>
    </location>
</feature>
<feature type="transmembrane region" description="Helical" evidence="6">
    <location>
        <begin position="90"/>
        <end position="109"/>
    </location>
</feature>
<dbReference type="InterPro" id="IPR005828">
    <property type="entry name" value="MFS_sugar_transport-like"/>
</dbReference>
<evidence type="ECO:0000256" key="5">
    <source>
        <dbReference type="ARBA" id="ARBA00023136"/>
    </source>
</evidence>
<evidence type="ECO:0000256" key="2">
    <source>
        <dbReference type="ARBA" id="ARBA00022448"/>
    </source>
</evidence>
<keyword evidence="9" id="KW-1185">Reference proteome</keyword>
<evidence type="ECO:0000259" key="7">
    <source>
        <dbReference type="PROSITE" id="PS50850"/>
    </source>
</evidence>
<dbReference type="InterPro" id="IPR020846">
    <property type="entry name" value="MFS_dom"/>
</dbReference>
<keyword evidence="3 6" id="KW-0812">Transmembrane</keyword>
<evidence type="ECO:0000256" key="6">
    <source>
        <dbReference type="SAM" id="Phobius"/>
    </source>
</evidence>
<feature type="transmembrane region" description="Helical" evidence="6">
    <location>
        <begin position="365"/>
        <end position="387"/>
    </location>
</feature>
<dbReference type="AlphaFoldDB" id="A0A1I6GGR9"/>
<dbReference type="PANTHER" id="PTHR23511">
    <property type="entry name" value="SYNAPTIC VESICLE GLYCOPROTEIN 2"/>
    <property type="match status" value="1"/>
</dbReference>
<dbReference type="PROSITE" id="PS00216">
    <property type="entry name" value="SUGAR_TRANSPORT_1"/>
    <property type="match status" value="2"/>
</dbReference>
<feature type="transmembrane region" description="Helical" evidence="6">
    <location>
        <begin position="115"/>
        <end position="136"/>
    </location>
</feature>
<keyword evidence="5 6" id="KW-0472">Membrane</keyword>